<evidence type="ECO:0000313" key="2">
    <source>
        <dbReference type="Proteomes" id="UP000298030"/>
    </source>
</evidence>
<dbReference type="Proteomes" id="UP000298030">
    <property type="component" value="Unassembled WGS sequence"/>
</dbReference>
<dbReference type="AlphaFoldDB" id="A0A4Y7TFD7"/>
<reference evidence="1 2" key="1">
    <citation type="journal article" date="2019" name="Nat. Ecol. Evol.">
        <title>Megaphylogeny resolves global patterns of mushroom evolution.</title>
        <authorList>
            <person name="Varga T."/>
            <person name="Krizsan K."/>
            <person name="Foldi C."/>
            <person name="Dima B."/>
            <person name="Sanchez-Garcia M."/>
            <person name="Sanchez-Ramirez S."/>
            <person name="Szollosi G.J."/>
            <person name="Szarkandi J.G."/>
            <person name="Papp V."/>
            <person name="Albert L."/>
            <person name="Andreopoulos W."/>
            <person name="Angelini C."/>
            <person name="Antonin V."/>
            <person name="Barry K.W."/>
            <person name="Bougher N.L."/>
            <person name="Buchanan P."/>
            <person name="Buyck B."/>
            <person name="Bense V."/>
            <person name="Catcheside P."/>
            <person name="Chovatia M."/>
            <person name="Cooper J."/>
            <person name="Damon W."/>
            <person name="Desjardin D."/>
            <person name="Finy P."/>
            <person name="Geml J."/>
            <person name="Haridas S."/>
            <person name="Hughes K."/>
            <person name="Justo A."/>
            <person name="Karasinski D."/>
            <person name="Kautmanova I."/>
            <person name="Kiss B."/>
            <person name="Kocsube S."/>
            <person name="Kotiranta H."/>
            <person name="LaButti K.M."/>
            <person name="Lechner B.E."/>
            <person name="Liimatainen K."/>
            <person name="Lipzen A."/>
            <person name="Lukacs Z."/>
            <person name="Mihaltcheva S."/>
            <person name="Morgado L.N."/>
            <person name="Niskanen T."/>
            <person name="Noordeloos M.E."/>
            <person name="Ohm R.A."/>
            <person name="Ortiz-Santana B."/>
            <person name="Ovrebo C."/>
            <person name="Racz N."/>
            <person name="Riley R."/>
            <person name="Savchenko A."/>
            <person name="Shiryaev A."/>
            <person name="Soop K."/>
            <person name="Spirin V."/>
            <person name="Szebenyi C."/>
            <person name="Tomsovsky M."/>
            <person name="Tulloss R.E."/>
            <person name="Uehling J."/>
            <person name="Grigoriev I.V."/>
            <person name="Vagvolgyi C."/>
            <person name="Papp T."/>
            <person name="Martin F.M."/>
            <person name="Miettinen O."/>
            <person name="Hibbett D.S."/>
            <person name="Nagy L.G."/>
        </authorList>
    </citation>
    <scope>NUCLEOTIDE SEQUENCE [LARGE SCALE GENOMIC DNA]</scope>
    <source>
        <strain evidence="1 2">FP101781</strain>
    </source>
</reference>
<dbReference type="EMBL" id="QPFP01000014">
    <property type="protein sequence ID" value="TEB32895.1"/>
    <property type="molecule type" value="Genomic_DNA"/>
</dbReference>
<dbReference type="OrthoDB" id="3543113at2759"/>
<comment type="caution">
    <text evidence="1">The sequence shown here is derived from an EMBL/GenBank/DDBJ whole genome shotgun (WGS) entry which is preliminary data.</text>
</comment>
<evidence type="ECO:0000313" key="1">
    <source>
        <dbReference type="EMBL" id="TEB32895.1"/>
    </source>
</evidence>
<sequence>MLPSAPHSPSVFSMEEIPISSRGSESVGDSSTPAGEPSTALALDVPIVRLEEEISLAPKSPVHEVLFNEHILAEIINQFKHLFAEEDGWKQPVSRLLVISKAVFHAGICILWQSMGSLKPAFKLLPWFTKPKYEGLGVRKYSGLDDWHRFNLYSSHIQRFTLESSSRFEMAAPYIVELLTLPGRPDPLFPNLQHVAISPSGSTCVPSMFFLTTPPLRTFECLTATRDPLDSRDTQPDGSSPSEDLMAAIPRMAMSCSHLLLLLPWPHRRRVHERIQILSNTCTAYPSSRSFRSKGFGYPGT</sequence>
<gene>
    <name evidence="1" type="ORF">FA13DRAFT_231063</name>
</gene>
<accession>A0A4Y7TFD7</accession>
<organism evidence="1 2">
    <name type="scientific">Coprinellus micaceus</name>
    <name type="common">Glistening ink-cap mushroom</name>
    <name type="synonym">Coprinus micaceus</name>
    <dbReference type="NCBI Taxonomy" id="71717"/>
    <lineage>
        <taxon>Eukaryota</taxon>
        <taxon>Fungi</taxon>
        <taxon>Dikarya</taxon>
        <taxon>Basidiomycota</taxon>
        <taxon>Agaricomycotina</taxon>
        <taxon>Agaricomycetes</taxon>
        <taxon>Agaricomycetidae</taxon>
        <taxon>Agaricales</taxon>
        <taxon>Agaricineae</taxon>
        <taxon>Psathyrellaceae</taxon>
        <taxon>Coprinellus</taxon>
    </lineage>
</organism>
<protein>
    <submittedName>
        <fullName evidence="1">Uncharacterized protein</fullName>
    </submittedName>
</protein>
<proteinExistence type="predicted"/>
<name>A0A4Y7TFD7_COPMI</name>
<keyword evidence="2" id="KW-1185">Reference proteome</keyword>